<name>A0A2P5ABD8_PARAD</name>
<dbReference type="Proteomes" id="UP000237105">
    <property type="component" value="Unassembled WGS sequence"/>
</dbReference>
<dbReference type="GO" id="GO:0007165">
    <property type="term" value="P:signal transduction"/>
    <property type="evidence" value="ECO:0007669"/>
    <property type="project" value="InterPro"/>
</dbReference>
<dbReference type="OrthoDB" id="1905256at2759"/>
<gene>
    <name evidence="3" type="ORF">PanWU01x14_349080</name>
</gene>
<proteinExistence type="predicted"/>
<dbReference type="AlphaFoldDB" id="A0A2P5ABD8"/>
<evidence type="ECO:0000256" key="1">
    <source>
        <dbReference type="ARBA" id="ARBA00023027"/>
    </source>
</evidence>
<reference evidence="4" key="1">
    <citation type="submission" date="2016-06" db="EMBL/GenBank/DDBJ databases">
        <title>Parallel loss of symbiosis genes in relatives of nitrogen-fixing non-legume Parasponia.</title>
        <authorList>
            <person name="Van Velzen R."/>
            <person name="Holmer R."/>
            <person name="Bu F."/>
            <person name="Rutten L."/>
            <person name="Van Zeijl A."/>
            <person name="Liu W."/>
            <person name="Santuari L."/>
            <person name="Cao Q."/>
            <person name="Sharma T."/>
            <person name="Shen D."/>
            <person name="Roswanjaya Y."/>
            <person name="Wardhani T."/>
            <person name="Kalhor M.S."/>
            <person name="Jansen J."/>
            <person name="Van den Hoogen J."/>
            <person name="Gungor B."/>
            <person name="Hartog M."/>
            <person name="Hontelez J."/>
            <person name="Verver J."/>
            <person name="Yang W.-C."/>
            <person name="Schijlen E."/>
            <person name="Repin R."/>
            <person name="Schilthuizen M."/>
            <person name="Schranz E."/>
            <person name="Heidstra R."/>
            <person name="Miyata K."/>
            <person name="Fedorova E."/>
            <person name="Kohlen W."/>
            <person name="Bisseling T."/>
            <person name="Smit S."/>
            <person name="Geurts R."/>
        </authorList>
    </citation>
    <scope>NUCLEOTIDE SEQUENCE [LARGE SCALE GENOMIC DNA]</scope>
    <source>
        <strain evidence="4">cv. WU1-14</strain>
    </source>
</reference>
<keyword evidence="4" id="KW-1185">Reference proteome</keyword>
<feature type="domain" description="TIR" evidence="2">
    <location>
        <begin position="58"/>
        <end position="106"/>
    </location>
</feature>
<evidence type="ECO:0000313" key="4">
    <source>
        <dbReference type="Proteomes" id="UP000237105"/>
    </source>
</evidence>
<dbReference type="Gene3D" id="3.40.50.10140">
    <property type="entry name" value="Toll/interleukin-1 receptor homology (TIR) domain"/>
    <property type="match status" value="1"/>
</dbReference>
<dbReference type="InterPro" id="IPR035897">
    <property type="entry name" value="Toll_tir_struct_dom_sf"/>
</dbReference>
<evidence type="ECO:0000313" key="3">
    <source>
        <dbReference type="EMBL" id="PON33862.1"/>
    </source>
</evidence>
<dbReference type="PANTHER" id="PTHR32009">
    <property type="entry name" value="TMV RESISTANCE PROTEIN N-LIKE"/>
    <property type="match status" value="1"/>
</dbReference>
<organism evidence="3 4">
    <name type="scientific">Parasponia andersonii</name>
    <name type="common">Sponia andersonii</name>
    <dbReference type="NCBI Taxonomy" id="3476"/>
    <lineage>
        <taxon>Eukaryota</taxon>
        <taxon>Viridiplantae</taxon>
        <taxon>Streptophyta</taxon>
        <taxon>Embryophyta</taxon>
        <taxon>Tracheophyta</taxon>
        <taxon>Spermatophyta</taxon>
        <taxon>Magnoliopsida</taxon>
        <taxon>eudicotyledons</taxon>
        <taxon>Gunneridae</taxon>
        <taxon>Pentapetalae</taxon>
        <taxon>rosids</taxon>
        <taxon>fabids</taxon>
        <taxon>Rosales</taxon>
        <taxon>Cannabaceae</taxon>
        <taxon>Parasponia</taxon>
    </lineage>
</organism>
<sequence length="143" mass="16700">MATASSSFTANTRYNFVSHLYAALVRNKIKTYTRTVNQNFRMQSCEQYFLSSFFSIRELCFFHLVLMLMCKERNKQIVIPVFYHVDPAHVRKQLGDCHKCQKDFCSEAISFSGSRIIVTTRYMQMLTYSGADAIYQVRKVESD</sequence>
<dbReference type="EMBL" id="JXTB01000697">
    <property type="protein sequence ID" value="PON33862.1"/>
    <property type="molecule type" value="Genomic_DNA"/>
</dbReference>
<evidence type="ECO:0000259" key="2">
    <source>
        <dbReference type="Pfam" id="PF01582"/>
    </source>
</evidence>
<dbReference type="PANTHER" id="PTHR32009:SF100">
    <property type="entry name" value="TOLL-INTERLEUKIN-RESISTANCE (TIR) DOMAIN FAMILY PROTEIN"/>
    <property type="match status" value="1"/>
</dbReference>
<accession>A0A2P5ABD8</accession>
<dbReference type="InterPro" id="IPR000157">
    <property type="entry name" value="TIR_dom"/>
</dbReference>
<comment type="caution">
    <text evidence="3">The sequence shown here is derived from an EMBL/GenBank/DDBJ whole genome shotgun (WGS) entry which is preliminary data.</text>
</comment>
<dbReference type="Pfam" id="PF01582">
    <property type="entry name" value="TIR"/>
    <property type="match status" value="1"/>
</dbReference>
<protein>
    <submittedName>
        <fullName evidence="3">TIR domain containing protein</fullName>
    </submittedName>
</protein>
<dbReference type="SUPFAM" id="SSF52200">
    <property type="entry name" value="Toll/Interleukin receptor TIR domain"/>
    <property type="match status" value="1"/>
</dbReference>
<keyword evidence="1" id="KW-0520">NAD</keyword>